<dbReference type="GO" id="GO:0016740">
    <property type="term" value="F:transferase activity"/>
    <property type="evidence" value="ECO:0007669"/>
    <property type="project" value="UniProtKB-KW"/>
</dbReference>
<dbReference type="InterPro" id="IPR023631">
    <property type="entry name" value="Amidase_dom"/>
</dbReference>
<dbReference type="PANTHER" id="PTHR11895:SF176">
    <property type="entry name" value="AMIDASE AMID-RELATED"/>
    <property type="match status" value="1"/>
</dbReference>
<dbReference type="RefSeq" id="WP_245293902.1">
    <property type="nucleotide sequence ID" value="NZ_MCRJ01000013.1"/>
</dbReference>
<dbReference type="Proteomes" id="UP000094622">
    <property type="component" value="Unassembled WGS sequence"/>
</dbReference>
<comment type="caution">
    <text evidence="2">The sequence shown here is derived from an EMBL/GenBank/DDBJ whole genome shotgun (WGS) entry which is preliminary data.</text>
</comment>
<dbReference type="Pfam" id="PF01425">
    <property type="entry name" value="Amidase"/>
    <property type="match status" value="1"/>
</dbReference>
<dbReference type="PATRIC" id="fig|1439726.3.peg.916"/>
<evidence type="ECO:0000313" key="2">
    <source>
        <dbReference type="EMBL" id="ODN71836.1"/>
    </source>
</evidence>
<dbReference type="GO" id="GO:0016874">
    <property type="term" value="F:ligase activity"/>
    <property type="evidence" value="ECO:0007669"/>
    <property type="project" value="UniProtKB-KW"/>
</dbReference>
<dbReference type="EMBL" id="MCRJ01000013">
    <property type="protein sequence ID" value="ODN71836.1"/>
    <property type="molecule type" value="Genomic_DNA"/>
</dbReference>
<keyword evidence="2" id="KW-0436">Ligase</keyword>
<dbReference type="AlphaFoldDB" id="A0A1E3H7T4"/>
<dbReference type="Gene3D" id="3.90.1300.10">
    <property type="entry name" value="Amidase signature (AS) domain"/>
    <property type="match status" value="1"/>
</dbReference>
<dbReference type="InterPro" id="IPR000120">
    <property type="entry name" value="Amidase"/>
</dbReference>
<dbReference type="PANTHER" id="PTHR11895">
    <property type="entry name" value="TRANSAMIDASE"/>
    <property type="match status" value="1"/>
</dbReference>
<reference evidence="2 3" key="1">
    <citation type="submission" date="2016-07" db="EMBL/GenBank/DDBJ databases">
        <title>Draft Genome Sequence of Methylobrevis pamukkalensis PK2.</title>
        <authorList>
            <person name="Vasilenko O.V."/>
            <person name="Doronina N.V."/>
            <person name="Shmareva M.N."/>
            <person name="Tarlachkov S.V."/>
            <person name="Mustakhimov I."/>
            <person name="Trotsenko Y.A."/>
        </authorList>
    </citation>
    <scope>NUCLEOTIDE SEQUENCE [LARGE SCALE GENOMIC DNA]</scope>
    <source>
        <strain evidence="2 3">PK2</strain>
    </source>
</reference>
<keyword evidence="3" id="KW-1185">Reference proteome</keyword>
<accession>A0A1E3H7T4</accession>
<name>A0A1E3H7T4_9HYPH</name>
<protein>
    <submittedName>
        <fullName evidence="2">Glutamyl-tRNA(Gln) amidotransferase subunit A</fullName>
        <ecNumber evidence="2">6.3.5.-</ecNumber>
    </submittedName>
</protein>
<organism evidence="2 3">
    <name type="scientific">Methylobrevis pamukkalensis</name>
    <dbReference type="NCBI Taxonomy" id="1439726"/>
    <lineage>
        <taxon>Bacteria</taxon>
        <taxon>Pseudomonadati</taxon>
        <taxon>Pseudomonadota</taxon>
        <taxon>Alphaproteobacteria</taxon>
        <taxon>Hyphomicrobiales</taxon>
        <taxon>Pleomorphomonadaceae</taxon>
        <taxon>Methylobrevis</taxon>
    </lineage>
</organism>
<dbReference type="EC" id="6.3.5.-" evidence="2"/>
<keyword evidence="2" id="KW-0808">Transferase</keyword>
<dbReference type="InterPro" id="IPR036928">
    <property type="entry name" value="AS_sf"/>
</dbReference>
<sequence length="482" mass="49262">MTASSAGISVGHEDVTTGADPADLGLVEAAAALRAGTLTSRALTETMLARIARLDPSLHAYAHVAANAALARADAMDAERAAGLDRGPLHGIPMALKDVFWTRTMPARFGTTIFDDWTPPGEATVLARLEAAGAVLLGTLTLTEGVYAGYHPTVTEPLNPWGAAHWTGNSSSGSGVALAARLCFGSVGTDTGGSIRLPSACCGVTGLKPTWGRVSRHGVFPLAASLDHVGPMARSAADVAAILSVIAGADPEDPTASVMPVPDCLAGIDGGIAGLRIGIDRHLIARRADAEVAATVDAAAEILAGLGAELVPVEFPETQDVLTGWAVECAVEAALAHAETYPARKADYGERLSSLLARGQRHSAFDLARAQEARRAFAGKLSSMMAGIDLYLCPALPVAGPSLAFMDTLGEDPAAILAIGPFTAPFDSAGLPTITLPGGLSAAGIPVGVQLAGPAFSEALLCRAGHAFQSVTDHHRRRPPGL</sequence>
<proteinExistence type="predicted"/>
<dbReference type="SUPFAM" id="SSF75304">
    <property type="entry name" value="Amidase signature (AS) enzymes"/>
    <property type="match status" value="1"/>
</dbReference>
<evidence type="ECO:0000259" key="1">
    <source>
        <dbReference type="Pfam" id="PF01425"/>
    </source>
</evidence>
<gene>
    <name evidence="2" type="primary">gatA_1</name>
    <name evidence="2" type="ORF">A6302_00875</name>
</gene>
<feature type="domain" description="Amidase" evidence="1">
    <location>
        <begin position="43"/>
        <end position="462"/>
    </location>
</feature>
<evidence type="ECO:0000313" key="3">
    <source>
        <dbReference type="Proteomes" id="UP000094622"/>
    </source>
</evidence>